<proteinExistence type="predicted"/>
<dbReference type="Proteomes" id="UP000238916">
    <property type="component" value="Unassembled WGS sequence"/>
</dbReference>
<dbReference type="EMBL" id="OMOF01000317">
    <property type="protein sequence ID" value="SPF47330.1"/>
    <property type="molecule type" value="Genomic_DNA"/>
</dbReference>
<dbReference type="AlphaFoldDB" id="A0A2U3L658"/>
<protein>
    <submittedName>
        <fullName evidence="1">Uncharacterized protein</fullName>
    </submittedName>
</protein>
<accession>A0A2U3L658</accession>
<name>A0A2U3L658_9FIRM</name>
<evidence type="ECO:0000313" key="1">
    <source>
        <dbReference type="EMBL" id="SPF47330.1"/>
    </source>
</evidence>
<reference evidence="2" key="1">
    <citation type="submission" date="2018-02" db="EMBL/GenBank/DDBJ databases">
        <authorList>
            <person name="Hausmann B."/>
        </authorList>
    </citation>
    <scope>NUCLEOTIDE SEQUENCE [LARGE SCALE GENOMIC DNA]</scope>
    <source>
        <strain evidence="2">Peat soil MAG SbF1</strain>
    </source>
</reference>
<organism evidence="1 2">
    <name type="scientific">Candidatus Desulfosporosinus infrequens</name>
    <dbReference type="NCBI Taxonomy" id="2043169"/>
    <lineage>
        <taxon>Bacteria</taxon>
        <taxon>Bacillati</taxon>
        <taxon>Bacillota</taxon>
        <taxon>Clostridia</taxon>
        <taxon>Eubacteriales</taxon>
        <taxon>Desulfitobacteriaceae</taxon>
        <taxon>Desulfosporosinus</taxon>
    </lineage>
</organism>
<sequence length="43" mass="5202">MICNCVLVVTKFIEIKRLRFALQKIGDEPVFLFTLHWFSRYPE</sequence>
<evidence type="ECO:0000313" key="2">
    <source>
        <dbReference type="Proteomes" id="UP000238916"/>
    </source>
</evidence>
<gene>
    <name evidence="1" type="ORF">SBF1_3840004</name>
</gene>